<name>A0A1F6CLN2_HANXR</name>
<protein>
    <recommendedName>
        <fullName evidence="3">Membrane dipeptidase</fullName>
    </recommendedName>
</protein>
<dbReference type="Proteomes" id="UP000178606">
    <property type="component" value="Unassembled WGS sequence"/>
</dbReference>
<dbReference type="AlphaFoldDB" id="A0A1F6CLN2"/>
<dbReference type="Gene3D" id="3.20.20.140">
    <property type="entry name" value="Metal-dependent hydrolases"/>
    <property type="match status" value="1"/>
</dbReference>
<proteinExistence type="predicted"/>
<dbReference type="PANTHER" id="PTHR10443">
    <property type="entry name" value="MICROSOMAL DIPEPTIDASE"/>
    <property type="match status" value="1"/>
</dbReference>
<dbReference type="PROSITE" id="PS51365">
    <property type="entry name" value="RENAL_DIPEPTIDASE_2"/>
    <property type="match status" value="1"/>
</dbReference>
<accession>A0A1F6CLN2</accession>
<organism evidence="1 2">
    <name type="scientific">Handelsmanbacteria sp. (strain RIFCSPLOWO2_12_FULL_64_10)</name>
    <dbReference type="NCBI Taxonomy" id="1817868"/>
    <lineage>
        <taxon>Bacteria</taxon>
        <taxon>Candidatus Handelsmaniibacteriota</taxon>
    </lineage>
</organism>
<dbReference type="InterPro" id="IPR008257">
    <property type="entry name" value="Pept_M19"/>
</dbReference>
<evidence type="ECO:0008006" key="3">
    <source>
        <dbReference type="Google" id="ProtNLM"/>
    </source>
</evidence>
<dbReference type="Pfam" id="PF01244">
    <property type="entry name" value="Peptidase_M19"/>
    <property type="match status" value="1"/>
</dbReference>
<comment type="caution">
    <text evidence="1">The sequence shown here is derived from an EMBL/GenBank/DDBJ whole genome shotgun (WGS) entry which is preliminary data.</text>
</comment>
<evidence type="ECO:0000313" key="1">
    <source>
        <dbReference type="EMBL" id="OGG50164.1"/>
    </source>
</evidence>
<sequence length="413" mass="45442">MEEKREDSETSKEEALLDRALSIHRTAIVMNAAVMSSQALIRPGRDIGKRWQGLAPGTGDLDLPRLRDGEVNVLWQAVCGSTGEDETKIPLQGLELIDTLLTDILDRYPDDFELALTVSDVRRIREQGKIAVLLGMQAGQFLGGSVRALRVYRRLGVRYMTLTHAWTNLLCDSSSGAIRWNGLSKVGREVVREMGILGVIPDISHATDRAALQVLELSRGPVIATHSNARALCCPLPEMARTLGAESLAERNLSDDLIRRLADKGGVACVNFAPALVSQAFSDGYPKLKELRPALNAHMETFRAAHPDDVEGQREEKARFMKEHGITPATLENVADHIEYIAEMGGWDHVGIGTDWEGTGGHHPRHLEDVSKIPLLTAELLRRGHGESEIRRVLGENMLRVLEEAQGVEMQGG</sequence>
<evidence type="ECO:0000313" key="2">
    <source>
        <dbReference type="Proteomes" id="UP000178606"/>
    </source>
</evidence>
<gene>
    <name evidence="1" type="ORF">A3F84_11950</name>
</gene>
<dbReference type="PANTHER" id="PTHR10443:SF12">
    <property type="entry name" value="DIPEPTIDASE"/>
    <property type="match status" value="1"/>
</dbReference>
<dbReference type="EMBL" id="MFKF01000212">
    <property type="protein sequence ID" value="OGG50164.1"/>
    <property type="molecule type" value="Genomic_DNA"/>
</dbReference>
<reference evidence="1 2" key="1">
    <citation type="journal article" date="2016" name="Nat. Commun.">
        <title>Thousands of microbial genomes shed light on interconnected biogeochemical processes in an aquifer system.</title>
        <authorList>
            <person name="Anantharaman K."/>
            <person name="Brown C.T."/>
            <person name="Hug L.A."/>
            <person name="Sharon I."/>
            <person name="Castelle C.J."/>
            <person name="Probst A.J."/>
            <person name="Thomas B.C."/>
            <person name="Singh A."/>
            <person name="Wilkins M.J."/>
            <person name="Karaoz U."/>
            <person name="Brodie E.L."/>
            <person name="Williams K.H."/>
            <person name="Hubbard S.S."/>
            <person name="Banfield J.F."/>
        </authorList>
    </citation>
    <scope>NUCLEOTIDE SEQUENCE [LARGE SCALE GENOMIC DNA]</scope>
    <source>
        <strain evidence="2">RIFCSPLOWO2_12_FULL_64_10</strain>
    </source>
</reference>
<dbReference type="GO" id="GO:0006508">
    <property type="term" value="P:proteolysis"/>
    <property type="evidence" value="ECO:0007669"/>
    <property type="project" value="InterPro"/>
</dbReference>
<dbReference type="InterPro" id="IPR032466">
    <property type="entry name" value="Metal_Hydrolase"/>
</dbReference>
<dbReference type="GO" id="GO:0070573">
    <property type="term" value="F:metallodipeptidase activity"/>
    <property type="evidence" value="ECO:0007669"/>
    <property type="project" value="InterPro"/>
</dbReference>
<dbReference type="SUPFAM" id="SSF51556">
    <property type="entry name" value="Metallo-dependent hydrolases"/>
    <property type="match status" value="1"/>
</dbReference>